<evidence type="ECO:0000313" key="1">
    <source>
        <dbReference type="EMBL" id="QPX47986.1"/>
    </source>
</evidence>
<dbReference type="Proteomes" id="UP000664915">
    <property type="component" value="Segment"/>
</dbReference>
<keyword evidence="2" id="KW-1185">Reference proteome</keyword>
<evidence type="ECO:0000313" key="2">
    <source>
        <dbReference type="Proteomes" id="UP000664915"/>
    </source>
</evidence>
<reference evidence="1" key="1">
    <citation type="submission" date="2020-09" db="EMBL/GenBank/DDBJ databases">
        <authorList>
            <person name="Zhang D."/>
            <person name="Hatherill J.R."/>
            <person name="Ramirez J.F."/>
            <person name="Edinger B."/>
            <person name="Balarin R."/>
            <person name="Sullivan A."/>
            <person name="Humpal K.M."/>
            <person name="Guseva A."/>
            <person name="Butela K.A."/>
            <person name="Garlena R.A."/>
            <person name="Russell D.A."/>
            <person name="Pope W.H."/>
            <person name="Jacobs-Sera D."/>
            <person name="Hatfull G.F."/>
        </authorList>
    </citation>
    <scope>NUCLEOTIDE SEQUENCE</scope>
</reference>
<organism evidence="1 2">
    <name type="scientific">Synechococcus phage S-SRM01</name>
    <dbReference type="NCBI Taxonomy" id="2781608"/>
    <lineage>
        <taxon>Viruses</taxon>
        <taxon>Duplodnaviria</taxon>
        <taxon>Heunggongvirae</taxon>
        <taxon>Uroviricota</taxon>
        <taxon>Caudoviricetes</taxon>
        <taxon>Pantevenvirales</taxon>
        <taxon>Kyanoviridae</taxon>
        <taxon>Serangoonvirus</taxon>
        <taxon>Serangoonvirus essarone</taxon>
    </lineage>
</organism>
<proteinExistence type="predicted"/>
<dbReference type="GeneID" id="77946191"/>
<accession>A0A879R2Z3</accession>
<dbReference type="RefSeq" id="YP_010669996.1">
    <property type="nucleotide sequence ID" value="NC_070963.1"/>
</dbReference>
<dbReference type="KEGG" id="vg:77946191"/>
<name>A0A879R2Z3_9CAUD</name>
<protein>
    <submittedName>
        <fullName evidence="1">Uncharacterized protein</fullName>
    </submittedName>
</protein>
<sequence>MSRAKQLVKLLERMLKQEHLFSKEQIVEIKQQLRVVKKELAEVEAQTSKGFGKK</sequence>
<dbReference type="EMBL" id="MW015081">
    <property type="protein sequence ID" value="QPX47986.1"/>
    <property type="molecule type" value="Genomic_DNA"/>
</dbReference>